<dbReference type="Pfam" id="PF03281">
    <property type="entry name" value="Mab-21"/>
    <property type="match status" value="1"/>
</dbReference>
<name>A0A8S3SD96_MYTED</name>
<gene>
    <name evidence="5" type="ORF">MEDL_30196</name>
</gene>
<organism evidence="5 6">
    <name type="scientific">Mytilus edulis</name>
    <name type="common">Blue mussel</name>
    <dbReference type="NCBI Taxonomy" id="6550"/>
    <lineage>
        <taxon>Eukaryota</taxon>
        <taxon>Metazoa</taxon>
        <taxon>Spiralia</taxon>
        <taxon>Lophotrochozoa</taxon>
        <taxon>Mollusca</taxon>
        <taxon>Bivalvia</taxon>
        <taxon>Autobranchia</taxon>
        <taxon>Pteriomorphia</taxon>
        <taxon>Mytilida</taxon>
        <taxon>Mytiloidea</taxon>
        <taxon>Mytilidae</taxon>
        <taxon>Mytilinae</taxon>
        <taxon>Mytilus</taxon>
    </lineage>
</organism>
<evidence type="ECO:0000256" key="2">
    <source>
        <dbReference type="ARBA" id="ARBA00023043"/>
    </source>
</evidence>
<keyword evidence="6" id="KW-1185">Reference proteome</keyword>
<evidence type="ECO:0000259" key="4">
    <source>
        <dbReference type="Pfam" id="PF03281"/>
    </source>
</evidence>
<dbReference type="OrthoDB" id="6072380at2759"/>
<dbReference type="Gene3D" id="1.10.1410.40">
    <property type="match status" value="1"/>
</dbReference>
<evidence type="ECO:0000313" key="6">
    <source>
        <dbReference type="Proteomes" id="UP000683360"/>
    </source>
</evidence>
<dbReference type="PROSITE" id="PS50297">
    <property type="entry name" value="ANK_REP_REGION"/>
    <property type="match status" value="1"/>
</dbReference>
<comment type="caution">
    <text evidence="5">The sequence shown here is derived from an EMBL/GenBank/DDBJ whole genome shotgun (WGS) entry which is preliminary data.</text>
</comment>
<evidence type="ECO:0000256" key="3">
    <source>
        <dbReference type="PROSITE-ProRule" id="PRU00023"/>
    </source>
</evidence>
<evidence type="ECO:0000313" key="5">
    <source>
        <dbReference type="EMBL" id="CAG2216464.1"/>
    </source>
</evidence>
<dbReference type="Gene3D" id="3.30.460.90">
    <property type="match status" value="1"/>
</dbReference>
<dbReference type="EMBL" id="CAJPWZ010001483">
    <property type="protein sequence ID" value="CAG2216464.1"/>
    <property type="molecule type" value="Genomic_DNA"/>
</dbReference>
<keyword evidence="2 3" id="KW-0040">ANK repeat</keyword>
<dbReference type="InterPro" id="IPR002110">
    <property type="entry name" value="Ankyrin_rpt"/>
</dbReference>
<accession>A0A8S3SD96</accession>
<sequence length="893" mass="102124">MAMEQAIKDNDLKSLKTYVASGGDVNVRNTNGDTLLHIAIAVSADIGIIQALLANNADPKLTNNNGQCPLQCIQQDDIQMIENILKLEKTFDLRDEDGNTCLLTILKFKRRYVVDIEQFWTMMIKNSKSLNIDFNIRNKYGDTCLIGASRAVFFPGVSQHIEFILDKLQNVNVLITNRDGDTFLHSFCRSVATEVESELIKKIFRGQLSNCPKALLKKLLLCRNNTGDTPFLQFTQNTNTIIDMDLLKLFIDAGADINGENIRGERAIHRMVIRSEGEFSYENEDCTANIRYLAHEGADVNAQDITSSSPIMLANESKTIQALLNVNASVNIPNKLGQTPLILKLTCRAINTSVIQMLLEHGADVNAFDNYHNNALHYLAWEGTGTEALTILKQFGAVSVPDKLGQLPCHVAYFKRYKKTFDNLCMCETNVHGETRDNFCVKSETRQLQTVIDLKFEDLIERFSRFRGKLRSTLLNLPDLGHVSFQEEAHMIYAFVNDLVSNLCRQIAERDKLLANTVLKSGSVAEGTKVGMPDEFDFVCIFQEFSRLCEVDETLSSENPGFAYLKLKSEYFNGIDQDYFNADGYFRTHSVWFKCQTLLTELLQTGNFFSHPNVVYCTEQKTPNFTIMRPTCHFSFYWSGPFFKNMEINVDLVLACQIQGWWPHATKLENLPIHLQCNAQQEGCILILQTEMDEQKNQLRISALNAETAFVKWLPKVARDAYVVCKILCDERICPGVCDDGKEDDYHDCREYVNSYELKTCMFKVFNNLYSENISHGEAYSEAELHDFIVLILKTYQTYLTLENLPSHFFPWQNVLTFLTSCHYNDEHLRVLCSMRKLFTTIILVLLGEPQDFNDVDVVSIKNHWNESEDDDMISATEYWDRSEEMIRELEEK</sequence>
<dbReference type="Pfam" id="PF12796">
    <property type="entry name" value="Ank_2"/>
    <property type="match status" value="2"/>
</dbReference>
<dbReference type="InterPro" id="IPR046903">
    <property type="entry name" value="Mab-21-like_nuc_Trfase"/>
</dbReference>
<dbReference type="SMART" id="SM00248">
    <property type="entry name" value="ANK"/>
    <property type="match status" value="6"/>
</dbReference>
<feature type="repeat" description="ANK" evidence="3">
    <location>
        <begin position="336"/>
        <end position="370"/>
    </location>
</feature>
<dbReference type="SUPFAM" id="SSF48403">
    <property type="entry name" value="Ankyrin repeat"/>
    <property type="match status" value="1"/>
</dbReference>
<protein>
    <recommendedName>
        <fullName evidence="4">Mab-21-like nucleotidyltransferase domain-containing protein</fullName>
    </recommendedName>
</protein>
<keyword evidence="1" id="KW-0677">Repeat</keyword>
<dbReference type="PROSITE" id="PS50088">
    <property type="entry name" value="ANK_REPEAT"/>
    <property type="match status" value="2"/>
</dbReference>
<dbReference type="Gene3D" id="1.25.40.20">
    <property type="entry name" value="Ankyrin repeat-containing domain"/>
    <property type="match status" value="2"/>
</dbReference>
<reference evidence="5" key="1">
    <citation type="submission" date="2021-03" db="EMBL/GenBank/DDBJ databases">
        <authorList>
            <person name="Bekaert M."/>
        </authorList>
    </citation>
    <scope>NUCLEOTIDE SEQUENCE</scope>
</reference>
<dbReference type="AlphaFoldDB" id="A0A8S3SD96"/>
<dbReference type="Proteomes" id="UP000683360">
    <property type="component" value="Unassembled WGS sequence"/>
</dbReference>
<evidence type="ECO:0000256" key="1">
    <source>
        <dbReference type="ARBA" id="ARBA00022737"/>
    </source>
</evidence>
<feature type="repeat" description="ANK" evidence="3">
    <location>
        <begin position="31"/>
        <end position="64"/>
    </location>
</feature>
<dbReference type="PANTHER" id="PTHR24198">
    <property type="entry name" value="ANKYRIN REPEAT AND PROTEIN KINASE DOMAIN-CONTAINING PROTEIN"/>
    <property type="match status" value="1"/>
</dbReference>
<dbReference type="PANTHER" id="PTHR24198:SF165">
    <property type="entry name" value="ANKYRIN REPEAT-CONTAINING PROTEIN-RELATED"/>
    <property type="match status" value="1"/>
</dbReference>
<dbReference type="InterPro" id="IPR036770">
    <property type="entry name" value="Ankyrin_rpt-contain_sf"/>
</dbReference>
<feature type="domain" description="Mab-21-like nucleotidyltransferase" evidence="4">
    <location>
        <begin position="525"/>
        <end position="707"/>
    </location>
</feature>
<proteinExistence type="predicted"/>